<evidence type="ECO:0000313" key="10">
    <source>
        <dbReference type="EMBL" id="KQB83669.1"/>
    </source>
</evidence>
<dbReference type="AlphaFoldDB" id="A0A0Q0TXE4"/>
<feature type="transmembrane region" description="Helical" evidence="8">
    <location>
        <begin position="205"/>
        <end position="226"/>
    </location>
</feature>
<dbReference type="InterPro" id="IPR004638">
    <property type="entry name" value="EmrB-like"/>
</dbReference>
<comment type="caution">
    <text evidence="10">The sequence shown here is derived from an EMBL/GenBank/DDBJ whole genome shotgun (WGS) entry which is preliminary data.</text>
</comment>
<keyword evidence="4" id="KW-1003">Cell membrane</keyword>
<feature type="transmembrane region" description="Helical" evidence="8">
    <location>
        <begin position="144"/>
        <end position="166"/>
    </location>
</feature>
<dbReference type="InterPro" id="IPR005829">
    <property type="entry name" value="Sugar_transporter_CS"/>
</dbReference>
<comment type="similarity">
    <text evidence="2">Belongs to the major facilitator superfamily. TCR/Tet family.</text>
</comment>
<dbReference type="OrthoDB" id="7375466at2"/>
<feature type="domain" description="Major facilitator superfamily (MFS) profile" evidence="9">
    <location>
        <begin position="21"/>
        <end position="501"/>
    </location>
</feature>
<feature type="transmembrane region" description="Helical" evidence="8">
    <location>
        <begin position="275"/>
        <end position="295"/>
    </location>
</feature>
<keyword evidence="3" id="KW-0813">Transport</keyword>
<evidence type="ECO:0000256" key="7">
    <source>
        <dbReference type="ARBA" id="ARBA00023136"/>
    </source>
</evidence>
<name>A0A0Q0TXE4_9CORY</name>
<protein>
    <submittedName>
        <fullName evidence="10">Multidrug resistance protein 3</fullName>
    </submittedName>
</protein>
<dbReference type="Gene3D" id="1.20.1250.20">
    <property type="entry name" value="MFS general substrate transporter like domains"/>
    <property type="match status" value="1"/>
</dbReference>
<gene>
    <name evidence="10" type="primary">bmr3</name>
    <name evidence="10" type="ORF">Cocul_01741</name>
</gene>
<dbReference type="SUPFAM" id="SSF103473">
    <property type="entry name" value="MFS general substrate transporter"/>
    <property type="match status" value="1"/>
</dbReference>
<dbReference type="PROSITE" id="PS50850">
    <property type="entry name" value="MFS"/>
    <property type="match status" value="1"/>
</dbReference>
<dbReference type="FunFam" id="1.20.1720.10:FF:000004">
    <property type="entry name" value="EmrB/QacA family drug resistance transporter"/>
    <property type="match status" value="1"/>
</dbReference>
<dbReference type="Gene3D" id="1.20.1720.10">
    <property type="entry name" value="Multidrug resistance protein D"/>
    <property type="match status" value="1"/>
</dbReference>
<keyword evidence="7 8" id="KW-0472">Membrane</keyword>
<organism evidence="10 11">
    <name type="scientific">Corynebacterium oculi</name>
    <dbReference type="NCBI Taxonomy" id="1544416"/>
    <lineage>
        <taxon>Bacteria</taxon>
        <taxon>Bacillati</taxon>
        <taxon>Actinomycetota</taxon>
        <taxon>Actinomycetes</taxon>
        <taxon>Mycobacteriales</taxon>
        <taxon>Corynebacteriaceae</taxon>
        <taxon>Corynebacterium</taxon>
    </lineage>
</organism>
<feature type="transmembrane region" description="Helical" evidence="8">
    <location>
        <begin position="111"/>
        <end position="132"/>
    </location>
</feature>
<dbReference type="GO" id="GO:0022857">
    <property type="term" value="F:transmembrane transporter activity"/>
    <property type="evidence" value="ECO:0007669"/>
    <property type="project" value="InterPro"/>
</dbReference>
<feature type="transmembrane region" description="Helical" evidence="8">
    <location>
        <begin position="365"/>
        <end position="390"/>
    </location>
</feature>
<dbReference type="CDD" id="cd17502">
    <property type="entry name" value="MFS_Azr1_MDR_like"/>
    <property type="match status" value="1"/>
</dbReference>
<keyword evidence="6 8" id="KW-1133">Transmembrane helix</keyword>
<feature type="transmembrane region" description="Helical" evidence="8">
    <location>
        <begin position="172"/>
        <end position="193"/>
    </location>
</feature>
<feature type="transmembrane region" description="Helical" evidence="8">
    <location>
        <begin position="55"/>
        <end position="74"/>
    </location>
</feature>
<evidence type="ECO:0000259" key="9">
    <source>
        <dbReference type="PROSITE" id="PS50850"/>
    </source>
</evidence>
<feature type="transmembrane region" description="Helical" evidence="8">
    <location>
        <begin position="340"/>
        <end position="359"/>
    </location>
</feature>
<proteinExistence type="inferred from homology"/>
<feature type="transmembrane region" description="Helical" evidence="8">
    <location>
        <begin position="474"/>
        <end position="496"/>
    </location>
</feature>
<evidence type="ECO:0000313" key="11">
    <source>
        <dbReference type="Proteomes" id="UP000050517"/>
    </source>
</evidence>
<dbReference type="InterPro" id="IPR036259">
    <property type="entry name" value="MFS_trans_sf"/>
</dbReference>
<feature type="transmembrane region" description="Helical" evidence="8">
    <location>
        <begin position="20"/>
        <end position="43"/>
    </location>
</feature>
<dbReference type="PANTHER" id="PTHR23501:SF197">
    <property type="entry name" value="COMD"/>
    <property type="match status" value="1"/>
</dbReference>
<dbReference type="Proteomes" id="UP000050517">
    <property type="component" value="Unassembled WGS sequence"/>
</dbReference>
<dbReference type="RefSeq" id="WP_055122830.1">
    <property type="nucleotide sequence ID" value="NZ_LKST01000003.1"/>
</dbReference>
<dbReference type="PANTHER" id="PTHR23501">
    <property type="entry name" value="MAJOR FACILITATOR SUPERFAMILY"/>
    <property type="match status" value="1"/>
</dbReference>
<comment type="subcellular location">
    <subcellularLocation>
        <location evidence="1">Cell membrane</location>
        <topology evidence="1">Multi-pass membrane protein</topology>
    </subcellularLocation>
</comment>
<keyword evidence="5 8" id="KW-0812">Transmembrane</keyword>
<evidence type="ECO:0000256" key="5">
    <source>
        <dbReference type="ARBA" id="ARBA00022692"/>
    </source>
</evidence>
<evidence type="ECO:0000256" key="8">
    <source>
        <dbReference type="SAM" id="Phobius"/>
    </source>
</evidence>
<dbReference type="InterPro" id="IPR020846">
    <property type="entry name" value="MFS_dom"/>
</dbReference>
<feature type="transmembrane region" description="Helical" evidence="8">
    <location>
        <begin position="86"/>
        <end position="105"/>
    </location>
</feature>
<dbReference type="PROSITE" id="PS00217">
    <property type="entry name" value="SUGAR_TRANSPORT_2"/>
    <property type="match status" value="1"/>
</dbReference>
<dbReference type="NCBIfam" id="TIGR00711">
    <property type="entry name" value="efflux_EmrB"/>
    <property type="match status" value="1"/>
</dbReference>
<keyword evidence="11" id="KW-1185">Reference proteome</keyword>
<dbReference type="PATRIC" id="fig|1544416.3.peg.1739"/>
<dbReference type="Pfam" id="PF07690">
    <property type="entry name" value="MFS_1"/>
    <property type="match status" value="1"/>
</dbReference>
<feature type="transmembrane region" description="Helical" evidence="8">
    <location>
        <begin position="310"/>
        <end position="333"/>
    </location>
</feature>
<sequence>MTSQETPREQHPEHKQRLPWIIGALMLAMLMSSLGQMIFSTALPTIVGELGGVNHMTWVITGFLLGQTIALPIFGKLGDQIGRKGLFLFANALFVLGSLLGGLAQSMSVLIVARVLQGIAGGGMMILSQAITAEVTTPRERGKYMGVMGSVFGISAVLGPILGGWFTDGVGWRWGLWLNVPMGLLAIVAIFFLLQLPPKPKRLRFDWLGMVTMSIATAALVLFVTWGGNEYAWDSPMILSLIATAVVIGALFIFVENRAHDPLVPLGLFKNRNFVLTTTAGFGIGIFMFGSLAYLPTYLQMVHGMSPTRAGLMLLCMMVGLMGTSIIVGNLVSAFGRYKAFPIAGLLIVSVAMTLLSTLEADTSLVIIGLYMFLFGFGMGCSMQILVLIVQNSFPVAMVGTVTATNNFFRQIGGSVGSALVGGLFVGNLTTQLQRNLPGADSLSGDNTAHLTPGTLSTLPEPLRQAIEVSYNDALTPIFLLLMPLAVLCSAVLIWVKEDKLKETIS</sequence>
<accession>A0A0Q0TXE4</accession>
<dbReference type="EMBL" id="LKST01000003">
    <property type="protein sequence ID" value="KQB83669.1"/>
    <property type="molecule type" value="Genomic_DNA"/>
</dbReference>
<evidence type="ECO:0000256" key="1">
    <source>
        <dbReference type="ARBA" id="ARBA00004651"/>
    </source>
</evidence>
<dbReference type="InterPro" id="IPR011701">
    <property type="entry name" value="MFS"/>
</dbReference>
<evidence type="ECO:0000256" key="6">
    <source>
        <dbReference type="ARBA" id="ARBA00022989"/>
    </source>
</evidence>
<reference evidence="10 11" key="1">
    <citation type="submission" date="2015-10" db="EMBL/GenBank/DDBJ databases">
        <title>Corynebacteirum lowii and Corynebacterium oculi species nova, derived from human clinical disease and and emended description of Corynebacterium mastiditis.</title>
        <authorList>
            <person name="Bernard K."/>
            <person name="Pacheco A.L."/>
            <person name="Mcdougall C."/>
            <person name="Burtx T."/>
            <person name="Weibe D."/>
            <person name="Tyler S."/>
            <person name="Olson A.B."/>
            <person name="Cnockaert M."/>
            <person name="Eguchi H."/>
            <person name="Kuwahara T."/>
            <person name="Nakayama-Imaohji H."/>
            <person name="Boudewijins M."/>
            <person name="Van Hoecke F."/>
            <person name="Bernier A.-M."/>
            <person name="Vandamme P."/>
        </authorList>
    </citation>
    <scope>NUCLEOTIDE SEQUENCE [LARGE SCALE GENOMIC DNA]</scope>
    <source>
        <strain evidence="10 11">NML 130210</strain>
    </source>
</reference>
<dbReference type="GO" id="GO:0005886">
    <property type="term" value="C:plasma membrane"/>
    <property type="evidence" value="ECO:0007669"/>
    <property type="project" value="UniProtKB-SubCell"/>
</dbReference>
<evidence type="ECO:0000256" key="2">
    <source>
        <dbReference type="ARBA" id="ARBA00007520"/>
    </source>
</evidence>
<dbReference type="PRINTS" id="PR01036">
    <property type="entry name" value="TCRTETB"/>
</dbReference>
<evidence type="ECO:0000256" key="3">
    <source>
        <dbReference type="ARBA" id="ARBA00022448"/>
    </source>
</evidence>
<feature type="transmembrane region" description="Helical" evidence="8">
    <location>
        <begin position="238"/>
        <end position="255"/>
    </location>
</feature>
<evidence type="ECO:0000256" key="4">
    <source>
        <dbReference type="ARBA" id="ARBA00022475"/>
    </source>
</evidence>